<organism evidence="1 2">
    <name type="scientific">Mycetomoellerius zeteki</name>
    <dbReference type="NCBI Taxonomy" id="64791"/>
    <lineage>
        <taxon>Eukaryota</taxon>
        <taxon>Metazoa</taxon>
        <taxon>Ecdysozoa</taxon>
        <taxon>Arthropoda</taxon>
        <taxon>Hexapoda</taxon>
        <taxon>Insecta</taxon>
        <taxon>Pterygota</taxon>
        <taxon>Neoptera</taxon>
        <taxon>Endopterygota</taxon>
        <taxon>Hymenoptera</taxon>
        <taxon>Apocrita</taxon>
        <taxon>Aculeata</taxon>
        <taxon>Formicoidea</taxon>
        <taxon>Formicidae</taxon>
        <taxon>Myrmicinae</taxon>
        <taxon>Mycetomoellerius</taxon>
    </lineage>
</organism>
<dbReference type="Gene3D" id="3.40.1440.10">
    <property type="entry name" value="GIY-YIG endonuclease"/>
    <property type="match status" value="1"/>
</dbReference>
<evidence type="ECO:0000313" key="1">
    <source>
        <dbReference type="EMBL" id="KYQ46168.1"/>
    </source>
</evidence>
<feature type="non-terminal residue" evidence="1">
    <location>
        <position position="1"/>
    </location>
</feature>
<dbReference type="AlphaFoldDB" id="A0A151WE66"/>
<gene>
    <name evidence="1" type="ORF">ALC60_14832</name>
</gene>
<evidence type="ECO:0000313" key="2">
    <source>
        <dbReference type="Proteomes" id="UP000075809"/>
    </source>
</evidence>
<dbReference type="PANTHER" id="PTHR21301:SF11">
    <property type="entry name" value="GIY-YIG DOMAIN-CONTAINING PROTEIN"/>
    <property type="match status" value="1"/>
</dbReference>
<dbReference type="PANTHER" id="PTHR21301">
    <property type="entry name" value="REVERSE TRANSCRIPTASE"/>
    <property type="match status" value="1"/>
</dbReference>
<sequence length="289" mass="34503">FLRDMNDRVIFTRPDKGNMTVALDRQVNISKVNEMLQDENTYEVIEKDPTSRIVTGLRVLLVSWKEEKYRIYLIPHIEIYHKQDCPFRIIVSSINSPLYSLAVFLHSIIIKTIPKADSHIENYMVLLENGYYPLNFIFENINNRLKNIIIASNRKSIVNDNSVDVVQPSWFTVPFVRGITEKFDRLNNDHIRVSFYSINKLREFIRVRKDPLSRNKKSNIVYKISCKSSDTSYVEQTYRQLKSRIMEHRNHIRWNTSTRNVIKEHRLQEDHDFDWNNVTILDEEPHYRN</sequence>
<name>A0A151WE66_9HYME</name>
<dbReference type="STRING" id="64791.A0A151WE66"/>
<keyword evidence="2" id="KW-1185">Reference proteome</keyword>
<proteinExistence type="predicted"/>
<reference evidence="1 2" key="1">
    <citation type="submission" date="2015-09" db="EMBL/GenBank/DDBJ databases">
        <title>Trachymyrmex zeteki WGS genome.</title>
        <authorList>
            <person name="Nygaard S."/>
            <person name="Hu H."/>
            <person name="Boomsma J."/>
            <person name="Zhang G."/>
        </authorList>
    </citation>
    <scope>NUCLEOTIDE SEQUENCE [LARGE SCALE GENOMIC DNA]</scope>
    <source>
        <strain evidence="1">Tzet28-1</strain>
        <tissue evidence="1">Whole body</tissue>
    </source>
</reference>
<protein>
    <recommendedName>
        <fullName evidence="3">GIY-YIG domain-containing protein</fullName>
    </recommendedName>
</protein>
<dbReference type="InterPro" id="IPR035901">
    <property type="entry name" value="GIY-YIG_endonuc_sf"/>
</dbReference>
<evidence type="ECO:0008006" key="3">
    <source>
        <dbReference type="Google" id="ProtNLM"/>
    </source>
</evidence>
<accession>A0A151WE66</accession>
<dbReference type="Proteomes" id="UP000075809">
    <property type="component" value="Unassembled WGS sequence"/>
</dbReference>
<dbReference type="EMBL" id="KQ983247">
    <property type="protein sequence ID" value="KYQ46168.1"/>
    <property type="molecule type" value="Genomic_DNA"/>
</dbReference>